<protein>
    <submittedName>
        <fullName evidence="2">Transcriptional regulator, XRE family</fullName>
    </submittedName>
</protein>
<proteinExistence type="predicted"/>
<keyword evidence="3" id="KW-1185">Reference proteome</keyword>
<dbReference type="EMBL" id="CP002017">
    <property type="protein sequence ID" value="ADG06785.1"/>
    <property type="molecule type" value="Genomic_DNA"/>
</dbReference>
<dbReference type="OrthoDB" id="2899891at2"/>
<dbReference type="Proteomes" id="UP000002368">
    <property type="component" value="Chromosome"/>
</dbReference>
<dbReference type="STRING" id="562970.Btus_2101"/>
<dbReference type="InterPro" id="IPR010982">
    <property type="entry name" value="Lambda_DNA-bd_dom_sf"/>
</dbReference>
<evidence type="ECO:0000259" key="1">
    <source>
        <dbReference type="Pfam" id="PF13443"/>
    </source>
</evidence>
<dbReference type="SUPFAM" id="SSF47413">
    <property type="entry name" value="lambda repressor-like DNA-binding domains"/>
    <property type="match status" value="1"/>
</dbReference>
<dbReference type="InterPro" id="IPR001387">
    <property type="entry name" value="Cro/C1-type_HTH"/>
</dbReference>
<sequence>MIKCHLSKLIGKHKHSLADVHRLTGLSRATLHRLYHETNDAIRYETIKKLCSLYRCQVVDLIKWIPDNKVNDENGQTDSVPGMP</sequence>
<dbReference type="Pfam" id="PF13443">
    <property type="entry name" value="HTH_26"/>
    <property type="match status" value="1"/>
</dbReference>
<organism evidence="2 3">
    <name type="scientific">Kyrpidia tusciae (strain DSM 2912 / NBRC 15312 / T2)</name>
    <name type="common">Bacillus tusciae</name>
    <dbReference type="NCBI Taxonomy" id="562970"/>
    <lineage>
        <taxon>Bacteria</taxon>
        <taxon>Bacillati</taxon>
        <taxon>Bacillota</taxon>
        <taxon>Bacilli</taxon>
        <taxon>Bacillales</taxon>
        <taxon>Alicyclobacillaceae</taxon>
        <taxon>Kyrpidia</taxon>
    </lineage>
</organism>
<dbReference type="KEGG" id="bts:Btus_2101"/>
<evidence type="ECO:0000313" key="3">
    <source>
        <dbReference type="Proteomes" id="UP000002368"/>
    </source>
</evidence>
<dbReference type="Gene3D" id="1.10.260.40">
    <property type="entry name" value="lambda repressor-like DNA-binding domains"/>
    <property type="match status" value="1"/>
</dbReference>
<dbReference type="HOGENOM" id="CLU_066192_31_3_9"/>
<name>D5WR55_KYRT2</name>
<dbReference type="GO" id="GO:0003677">
    <property type="term" value="F:DNA binding"/>
    <property type="evidence" value="ECO:0007669"/>
    <property type="project" value="InterPro"/>
</dbReference>
<reference evidence="2 3" key="1">
    <citation type="journal article" date="2011" name="Stand. Genomic Sci.">
        <title>Complete genome sequence of the thermophilic, hydrogen-oxidizing Bacillus tusciae type strain (T2) and reclassification in the new genus, Kyrpidia gen. nov. as Kyrpidia tusciae comb. nov. and emendation of the family Alicyclobacillaceae da Costa and Rainey, 2010.</title>
        <authorList>
            <person name="Klenk H.P."/>
            <person name="Lapidus A."/>
            <person name="Chertkov O."/>
            <person name="Copeland A."/>
            <person name="Del Rio T.G."/>
            <person name="Nolan M."/>
            <person name="Lucas S."/>
            <person name="Chen F."/>
            <person name="Tice H."/>
            <person name="Cheng J.F."/>
            <person name="Han C."/>
            <person name="Bruce D."/>
            <person name="Goodwin L."/>
            <person name="Pitluck S."/>
            <person name="Pati A."/>
            <person name="Ivanova N."/>
            <person name="Mavromatis K."/>
            <person name="Daum C."/>
            <person name="Chen A."/>
            <person name="Palaniappan K."/>
            <person name="Chang Y.J."/>
            <person name="Land M."/>
            <person name="Hauser L."/>
            <person name="Jeffries C.D."/>
            <person name="Detter J.C."/>
            <person name="Rohde M."/>
            <person name="Abt B."/>
            <person name="Pukall R."/>
            <person name="Goker M."/>
            <person name="Bristow J."/>
            <person name="Markowitz V."/>
            <person name="Hugenholtz P."/>
            <person name="Eisen J.A."/>
        </authorList>
    </citation>
    <scope>NUCLEOTIDE SEQUENCE [LARGE SCALE GENOMIC DNA]</scope>
    <source>
        <strain evidence="2 3">DSM 2912</strain>
    </source>
</reference>
<dbReference type="AlphaFoldDB" id="D5WR55"/>
<accession>D5WR55</accession>
<feature type="domain" description="HTH cro/C1-type" evidence="1">
    <location>
        <begin position="5"/>
        <end position="67"/>
    </location>
</feature>
<gene>
    <name evidence="2" type="ordered locus">Btus_2101</name>
</gene>
<dbReference type="eggNOG" id="COG3655">
    <property type="taxonomic scope" value="Bacteria"/>
</dbReference>
<dbReference type="RefSeq" id="WP_013076071.1">
    <property type="nucleotide sequence ID" value="NC_014098.1"/>
</dbReference>
<evidence type="ECO:0000313" key="2">
    <source>
        <dbReference type="EMBL" id="ADG06785.1"/>
    </source>
</evidence>